<dbReference type="EMBL" id="OZ023708">
    <property type="protein sequence ID" value="CAK9879569.1"/>
    <property type="molecule type" value="Genomic_DNA"/>
</dbReference>
<gene>
    <name evidence="1" type="ORF">CSSPJE1EN2_LOCUS21082</name>
</gene>
<evidence type="ECO:0000313" key="2">
    <source>
        <dbReference type="Proteomes" id="UP001497522"/>
    </source>
</evidence>
<keyword evidence="2" id="KW-1185">Reference proteome</keyword>
<dbReference type="PANTHER" id="PTHR37067:SF3">
    <property type="entry name" value="PX DOMAIN-CONTAINING PROTEIN"/>
    <property type="match status" value="1"/>
</dbReference>
<sequence>MWHDKLISVSNNGENTITSRHGGLVTLLEKEVINNILHVWCVLHQMDIVIKKVMKVMMDGLFYKIAHAFLVHLCTQLNLITEMDDTKCPEDTTRWVVFGKMFKWFLHHRRWLLHYTEEKQPIQVSLPAWWILCAMVTPLFQTMQVTFAKLQCQDLVMSQQMVEIEVFISNICINISNCHDNMDTSYNELDQNAYIKVDEWWMMIASIKGHIEDQGSWACNAFNALSAKNQDVAIHNIAVFSITLVNEFRQVQVERDSNNETSMMEAPLIMLAQLVHLRLRDFIRNILDPCCAHLSRFWSPGEIEDVEQDHIKLVRTTESRLN</sequence>
<reference evidence="1" key="1">
    <citation type="submission" date="2024-03" db="EMBL/GenBank/DDBJ databases">
        <authorList>
            <consortium name="ELIXIR-Norway"/>
            <consortium name="Elixir Norway"/>
        </authorList>
    </citation>
    <scope>NUCLEOTIDE SEQUENCE</scope>
</reference>
<proteinExistence type="predicted"/>
<organism evidence="1 2">
    <name type="scientific">Sphagnum jensenii</name>
    <dbReference type="NCBI Taxonomy" id="128206"/>
    <lineage>
        <taxon>Eukaryota</taxon>
        <taxon>Viridiplantae</taxon>
        <taxon>Streptophyta</taxon>
        <taxon>Embryophyta</taxon>
        <taxon>Bryophyta</taxon>
        <taxon>Sphagnophytina</taxon>
        <taxon>Sphagnopsida</taxon>
        <taxon>Sphagnales</taxon>
        <taxon>Sphagnaceae</taxon>
        <taxon>Sphagnum</taxon>
    </lineage>
</organism>
<evidence type="ECO:0000313" key="1">
    <source>
        <dbReference type="EMBL" id="CAK9879569.1"/>
    </source>
</evidence>
<protein>
    <submittedName>
        <fullName evidence="1">Uncharacterized protein</fullName>
    </submittedName>
</protein>
<dbReference type="Proteomes" id="UP001497522">
    <property type="component" value="Chromosome 7"/>
</dbReference>
<name>A0ABP1BTD6_9BRYO</name>
<dbReference type="PANTHER" id="PTHR37067">
    <property type="entry name" value="PX DOMAIN-CONTAINING PROTEIN"/>
    <property type="match status" value="1"/>
</dbReference>
<accession>A0ABP1BTD6</accession>